<comment type="caution">
    <text evidence="2">The sequence shown here is derived from an EMBL/GenBank/DDBJ whole genome shotgun (WGS) entry which is preliminary data.</text>
</comment>
<evidence type="ECO:0000313" key="3">
    <source>
        <dbReference type="Proteomes" id="UP000292298"/>
    </source>
</evidence>
<dbReference type="Pfam" id="PF01636">
    <property type="entry name" value="APH"/>
    <property type="match status" value="1"/>
</dbReference>
<accession>A0A4V2GJ05</accession>
<gene>
    <name evidence="2" type="ORF">EV698_0065</name>
</gene>
<evidence type="ECO:0000313" key="2">
    <source>
        <dbReference type="EMBL" id="RZU97835.1"/>
    </source>
</evidence>
<protein>
    <recommendedName>
        <fullName evidence="1">Aminoglycoside phosphotransferase domain-containing protein</fullName>
    </recommendedName>
</protein>
<dbReference type="InterPro" id="IPR011009">
    <property type="entry name" value="Kinase-like_dom_sf"/>
</dbReference>
<dbReference type="AlphaFoldDB" id="A0A4V2GJ05"/>
<reference evidence="2 3" key="1">
    <citation type="submission" date="2019-02" db="EMBL/GenBank/DDBJ databases">
        <title>Genomic Encyclopedia of Type Strains, Phase IV (KMG-IV): sequencing the most valuable type-strain genomes for metagenomic binning, comparative biology and taxonomic classification.</title>
        <authorList>
            <person name="Goeker M."/>
        </authorList>
    </citation>
    <scope>NUCLEOTIDE SEQUENCE [LARGE SCALE GENOMIC DNA]</scope>
    <source>
        <strain evidence="2 3">DSM 21056</strain>
    </source>
</reference>
<keyword evidence="3" id="KW-1185">Reference proteome</keyword>
<name>A0A4V2GJ05_9GAMM</name>
<dbReference type="Proteomes" id="UP000292298">
    <property type="component" value="Unassembled WGS sequence"/>
</dbReference>
<proteinExistence type="predicted"/>
<feature type="domain" description="Aminoglycoside phosphotransferase" evidence="1">
    <location>
        <begin position="35"/>
        <end position="255"/>
    </location>
</feature>
<dbReference type="Gene3D" id="3.90.1200.10">
    <property type="match status" value="1"/>
</dbReference>
<dbReference type="Gene3D" id="3.30.200.20">
    <property type="entry name" value="Phosphorylase Kinase, domain 1"/>
    <property type="match status" value="1"/>
</dbReference>
<dbReference type="EMBL" id="SHLI01000001">
    <property type="protein sequence ID" value="RZU97835.1"/>
    <property type="molecule type" value="Genomic_DNA"/>
</dbReference>
<dbReference type="InterPro" id="IPR002575">
    <property type="entry name" value="Aminoglycoside_PTrfase"/>
</dbReference>
<dbReference type="SUPFAM" id="SSF56112">
    <property type="entry name" value="Protein kinase-like (PK-like)"/>
    <property type="match status" value="1"/>
</dbReference>
<organism evidence="2 3">
    <name type="scientific">Spiribacter vilamensis</name>
    <dbReference type="NCBI Taxonomy" id="531306"/>
    <lineage>
        <taxon>Bacteria</taxon>
        <taxon>Pseudomonadati</taxon>
        <taxon>Pseudomonadota</taxon>
        <taxon>Gammaproteobacteria</taxon>
        <taxon>Chromatiales</taxon>
        <taxon>Ectothiorhodospiraceae</taxon>
        <taxon>Spiribacter</taxon>
    </lineage>
</organism>
<sequence length="334" mass="37823">MPAIVAIERFDPRGERMIEWLRAQGVAPMAIHSMGGDASNRRYFRLDTPRGTRVVMDAPDQFAVCEAFRHVRRVMADAELHVPIIHAADSAAGFMLLEDLGDRDYLGALRDEPRESLLTDAIDALVRLQRRAPPDWLPRFDASRIAGELALFPDWYVRRHLGIEPDARWWSRWHAGTAVLVEEMARQSRVVVHRDYMVRNLMVATPNPGIIDFQDALVGPVVYDLASLLRDAFFSLDPAEESVWIDYYRDQARAAEIMLPDNLSRAIDRTAAQRHLKVLGIFARLCHRDHKPGYIADAARFLGYLQRELGDDPRCRDLARLIADLPSPDGGAPA</sequence>
<evidence type="ECO:0000259" key="1">
    <source>
        <dbReference type="Pfam" id="PF01636"/>
    </source>
</evidence>